<evidence type="ECO:0000313" key="2">
    <source>
        <dbReference type="EMBL" id="EUA06843.1"/>
    </source>
</evidence>
<protein>
    <submittedName>
        <fullName evidence="2">Uncharacterized protein</fullName>
    </submittedName>
</protein>
<evidence type="ECO:0000256" key="1">
    <source>
        <dbReference type="SAM" id="MobiDB-lite"/>
    </source>
</evidence>
<dbReference type="EMBL" id="JAOB01000093">
    <property type="protein sequence ID" value="EUA06843.1"/>
    <property type="molecule type" value="Genomic_DNA"/>
</dbReference>
<feature type="region of interest" description="Disordered" evidence="1">
    <location>
        <begin position="1"/>
        <end position="40"/>
    </location>
</feature>
<sequence>MLAPGTAASAIEDHTGSSSRSRSISSLETAAPRCGSGWKP</sequence>
<comment type="caution">
    <text evidence="2">The sequence shown here is derived from an EMBL/GenBank/DDBJ whole genome shotgun (WGS) entry which is preliminary data.</text>
</comment>
<gene>
    <name evidence="2" type="ORF">I553_0415</name>
</gene>
<dbReference type="AlphaFoldDB" id="X7YK13"/>
<feature type="compositionally biased region" description="Low complexity" evidence="1">
    <location>
        <begin position="17"/>
        <end position="26"/>
    </location>
</feature>
<organism evidence="2">
    <name type="scientific">Mycobacterium xenopi 4042</name>
    <dbReference type="NCBI Taxonomy" id="1299334"/>
    <lineage>
        <taxon>Bacteria</taxon>
        <taxon>Bacillati</taxon>
        <taxon>Actinomycetota</taxon>
        <taxon>Actinomycetes</taxon>
        <taxon>Mycobacteriales</taxon>
        <taxon>Mycobacteriaceae</taxon>
        <taxon>Mycobacterium</taxon>
    </lineage>
</organism>
<accession>X7YK13</accession>
<name>X7YK13_MYCXE</name>
<proteinExistence type="predicted"/>
<reference evidence="2" key="1">
    <citation type="submission" date="2014-01" db="EMBL/GenBank/DDBJ databases">
        <authorList>
            <person name="Brown-Elliot B."/>
            <person name="Wallace R."/>
            <person name="Lenaerts A."/>
            <person name="Ordway D."/>
            <person name="DeGroote M.A."/>
            <person name="Parker T."/>
            <person name="Sizemore C."/>
            <person name="Tallon L.J."/>
            <person name="Sadzewicz L.K."/>
            <person name="Sengamalay N."/>
            <person name="Fraser C.M."/>
            <person name="Hine E."/>
            <person name="Shefchek K.A."/>
            <person name="Das S.P."/>
            <person name="Tettelin H."/>
        </authorList>
    </citation>
    <scope>NUCLEOTIDE SEQUENCE [LARGE SCALE GENOMIC DNA]</scope>
    <source>
        <strain evidence="2">4042</strain>
    </source>
</reference>